<dbReference type="Pfam" id="PF02197">
    <property type="entry name" value="RIIa"/>
    <property type="match status" value="1"/>
</dbReference>
<dbReference type="PANTHER" id="PTHR34524:SF6">
    <property type="entry name" value="CALCYPHOSINE LIKE"/>
    <property type="match status" value="1"/>
</dbReference>
<feature type="domain" description="EF-hand" evidence="5">
    <location>
        <begin position="426"/>
        <end position="461"/>
    </location>
</feature>
<feature type="compositionally biased region" description="Acidic residues" evidence="4">
    <location>
        <begin position="480"/>
        <end position="497"/>
    </location>
</feature>
<dbReference type="Gene3D" id="1.20.890.10">
    <property type="entry name" value="cAMP-dependent protein kinase regulatory subunit, dimerization-anchoring domain"/>
    <property type="match status" value="1"/>
</dbReference>
<keyword evidence="7" id="KW-1185">Reference proteome</keyword>
<dbReference type="GO" id="GO:0005509">
    <property type="term" value="F:calcium ion binding"/>
    <property type="evidence" value="ECO:0007669"/>
    <property type="project" value="InterPro"/>
</dbReference>
<dbReference type="PROSITE" id="PS50222">
    <property type="entry name" value="EF_HAND_2"/>
    <property type="match status" value="5"/>
</dbReference>
<dbReference type="PROSITE" id="PS00018">
    <property type="entry name" value="EF_HAND_1"/>
    <property type="match status" value="5"/>
</dbReference>
<feature type="domain" description="EF-hand" evidence="5">
    <location>
        <begin position="81"/>
        <end position="116"/>
    </location>
</feature>
<dbReference type="RefSeq" id="XP_003060345.1">
    <property type="nucleotide sequence ID" value="XM_003060299.1"/>
</dbReference>
<keyword evidence="2" id="KW-0677">Repeat</keyword>
<keyword evidence="3" id="KW-0106">Calcium</keyword>
<dbReference type="InterPro" id="IPR002048">
    <property type="entry name" value="EF_hand_dom"/>
</dbReference>
<dbReference type="OMA" id="NQHTFEQ"/>
<dbReference type="PANTHER" id="PTHR34524">
    <property type="entry name" value="CALCYPHOSIN"/>
    <property type="match status" value="1"/>
</dbReference>
<accession>C1MX73</accession>
<gene>
    <name evidence="6" type="primary">RSP8</name>
    <name evidence="6" type="ORF">MICPUCDRAFT_34566</name>
</gene>
<protein>
    <submittedName>
        <fullName evidence="6">Flagellar radial spoke protein</fullName>
    </submittedName>
</protein>
<feature type="domain" description="EF-hand" evidence="5">
    <location>
        <begin position="222"/>
        <end position="257"/>
    </location>
</feature>
<dbReference type="GeneID" id="9686081"/>
<dbReference type="eggNOG" id="KOG0027">
    <property type="taxonomic scope" value="Eukaryota"/>
</dbReference>
<dbReference type="OrthoDB" id="26525at2759"/>
<sequence>MAARYQKAFSIPDGFPQILKAFTREILRSQPENIYEFGADYFAELSEKNAAAARGDGDTDAGDSEEDYTPRRTLYDMTDDELSEFIMDQFMKYDTDGSGYLDRKEFKALLTGTEMGLSKKDARRLLSEADENDDGVLEYTEFVPIMTEIVSNMRAKEVAREMKEEEEDDAREQVQYHLLHGMPREELEEMMERIFSDADADGNGTLDRKEFSKCLHSAELGLTRKEINLLLSDVDVDDDGLVSYSEFAPLCFDILVERFKDDVLAEAALESADALTMALIEEFQRKETTIGGKDEPLGKMHRNLVKQALVDLSAEFLGLSKLQITAIMSEATTIENDEVDYEIFAPSAARMIYSMVDTASQAQRVNAIAKLSNTEGAHVLHQSDRDDVRELIALAFQDADVEGRGALDRDQVYDILSDLGANSLDLKPGEINALVSAVDENEDGEVTYAELTDFLCKVLEHLSRERWIQEVAFGEHGFEEGDDGEEYADDDGSYESA</sequence>
<dbReference type="SUPFAM" id="SSF47473">
    <property type="entry name" value="EF-hand"/>
    <property type="match status" value="2"/>
</dbReference>
<organism evidence="7">
    <name type="scientific">Micromonas pusilla (strain CCMP1545)</name>
    <name type="common">Picoplanktonic green alga</name>
    <dbReference type="NCBI Taxonomy" id="564608"/>
    <lineage>
        <taxon>Eukaryota</taxon>
        <taxon>Viridiplantae</taxon>
        <taxon>Chlorophyta</taxon>
        <taxon>Mamiellophyceae</taxon>
        <taxon>Mamiellales</taxon>
        <taxon>Mamiellaceae</taxon>
        <taxon>Micromonas</taxon>
    </lineage>
</organism>
<name>C1MX73_MICPC</name>
<dbReference type="CDD" id="cd22984">
    <property type="entry name" value="DD_CrRSP7-like"/>
    <property type="match status" value="1"/>
</dbReference>
<evidence type="ECO:0000256" key="3">
    <source>
        <dbReference type="ARBA" id="ARBA00022837"/>
    </source>
</evidence>
<evidence type="ECO:0000313" key="6">
    <source>
        <dbReference type="EMBL" id="EEH55114.1"/>
    </source>
</evidence>
<dbReference type="KEGG" id="mpp:MICPUCDRAFT_34566"/>
<dbReference type="InterPro" id="IPR011992">
    <property type="entry name" value="EF-hand-dom_pair"/>
</dbReference>
<dbReference type="InterPro" id="IPR003117">
    <property type="entry name" value="cAMP_dep_PK_reg_su_I/II_a/b"/>
</dbReference>
<dbReference type="SUPFAM" id="SSF47391">
    <property type="entry name" value="Dimerization-anchoring domain of cAMP-dependent PK regulatory subunit"/>
    <property type="match status" value="1"/>
</dbReference>
<dbReference type="InterPro" id="IPR051581">
    <property type="entry name" value="Ca-bind"/>
</dbReference>
<keyword evidence="6" id="KW-0282">Flagellum</keyword>
<dbReference type="AlphaFoldDB" id="C1MX73"/>
<evidence type="ECO:0000256" key="2">
    <source>
        <dbReference type="ARBA" id="ARBA00022737"/>
    </source>
</evidence>
<dbReference type="Pfam" id="PF13833">
    <property type="entry name" value="EF-hand_8"/>
    <property type="match status" value="1"/>
</dbReference>
<evidence type="ECO:0000259" key="5">
    <source>
        <dbReference type="PROSITE" id="PS50222"/>
    </source>
</evidence>
<dbReference type="EMBL" id="GG663742">
    <property type="protein sequence ID" value="EEH55114.1"/>
    <property type="molecule type" value="Genomic_DNA"/>
</dbReference>
<evidence type="ECO:0000313" key="7">
    <source>
        <dbReference type="Proteomes" id="UP000001876"/>
    </source>
</evidence>
<keyword evidence="1" id="KW-0479">Metal-binding</keyword>
<dbReference type="Pfam" id="PF13499">
    <property type="entry name" value="EF-hand_7"/>
    <property type="match status" value="2"/>
</dbReference>
<proteinExistence type="predicted"/>
<keyword evidence="6" id="KW-0966">Cell projection</keyword>
<dbReference type="InterPro" id="IPR018247">
    <property type="entry name" value="EF_Hand_1_Ca_BS"/>
</dbReference>
<keyword evidence="6" id="KW-0969">Cilium</keyword>
<dbReference type="SMART" id="SM00054">
    <property type="entry name" value="EFh"/>
    <property type="match status" value="6"/>
</dbReference>
<evidence type="ECO:0000256" key="4">
    <source>
        <dbReference type="SAM" id="MobiDB-lite"/>
    </source>
</evidence>
<dbReference type="Gene3D" id="1.10.238.10">
    <property type="entry name" value="EF-hand"/>
    <property type="match status" value="3"/>
</dbReference>
<feature type="domain" description="EF-hand" evidence="5">
    <location>
        <begin position="117"/>
        <end position="152"/>
    </location>
</feature>
<evidence type="ECO:0000256" key="1">
    <source>
        <dbReference type="ARBA" id="ARBA00022723"/>
    </source>
</evidence>
<reference evidence="6 7" key="1">
    <citation type="journal article" date="2009" name="Science">
        <title>Green evolution and dynamic adaptations revealed by genomes of the marine picoeukaryotes Micromonas.</title>
        <authorList>
            <person name="Worden A.Z."/>
            <person name="Lee J.H."/>
            <person name="Mock T."/>
            <person name="Rouze P."/>
            <person name="Simmons M.P."/>
            <person name="Aerts A.L."/>
            <person name="Allen A.E."/>
            <person name="Cuvelier M.L."/>
            <person name="Derelle E."/>
            <person name="Everett M.V."/>
            <person name="Foulon E."/>
            <person name="Grimwood J."/>
            <person name="Gundlach H."/>
            <person name="Henrissat B."/>
            <person name="Napoli C."/>
            <person name="McDonald S.M."/>
            <person name="Parker M.S."/>
            <person name="Rombauts S."/>
            <person name="Salamov A."/>
            <person name="Von Dassow P."/>
            <person name="Badger J.H."/>
            <person name="Coutinho P.M."/>
            <person name="Demir E."/>
            <person name="Dubchak I."/>
            <person name="Gentemann C."/>
            <person name="Eikrem W."/>
            <person name="Gready J.E."/>
            <person name="John U."/>
            <person name="Lanier W."/>
            <person name="Lindquist E.A."/>
            <person name="Lucas S."/>
            <person name="Mayer K.F."/>
            <person name="Moreau H."/>
            <person name="Not F."/>
            <person name="Otillar R."/>
            <person name="Panaud O."/>
            <person name="Pangilinan J."/>
            <person name="Paulsen I."/>
            <person name="Piegu B."/>
            <person name="Poliakov A."/>
            <person name="Robbens S."/>
            <person name="Schmutz J."/>
            <person name="Toulza E."/>
            <person name="Wyss T."/>
            <person name="Zelensky A."/>
            <person name="Zhou K."/>
            <person name="Armbrust E.V."/>
            <person name="Bhattacharya D."/>
            <person name="Goodenough U.W."/>
            <person name="Van de Peer Y."/>
            <person name="Grigoriev I.V."/>
        </authorList>
    </citation>
    <scope>NUCLEOTIDE SEQUENCE [LARGE SCALE GENOMIC DNA]</scope>
    <source>
        <strain evidence="6 7">CCMP1545</strain>
    </source>
</reference>
<dbReference type="SMART" id="SM00394">
    <property type="entry name" value="RIIa"/>
    <property type="match status" value="1"/>
</dbReference>
<feature type="region of interest" description="Disordered" evidence="4">
    <location>
        <begin position="478"/>
        <end position="497"/>
    </location>
</feature>
<feature type="domain" description="EF-hand" evidence="5">
    <location>
        <begin position="186"/>
        <end position="221"/>
    </location>
</feature>
<dbReference type="STRING" id="564608.C1MX73"/>
<dbReference type="Proteomes" id="UP000001876">
    <property type="component" value="Unassembled WGS sequence"/>
</dbReference>